<dbReference type="GO" id="GO:0016020">
    <property type="term" value="C:membrane"/>
    <property type="evidence" value="ECO:0007669"/>
    <property type="project" value="GOC"/>
</dbReference>
<dbReference type="InterPro" id="IPR031329">
    <property type="entry name" value="NEUT/ALK_ceramidase_N"/>
</dbReference>
<dbReference type="GO" id="GO:0046514">
    <property type="term" value="P:ceramide catabolic process"/>
    <property type="evidence" value="ECO:0007669"/>
    <property type="project" value="InterPro"/>
</dbReference>
<dbReference type="GO" id="GO:0042759">
    <property type="term" value="P:long-chain fatty acid biosynthetic process"/>
    <property type="evidence" value="ECO:0007669"/>
    <property type="project" value="TreeGrafter"/>
</dbReference>
<name>A0AAV2YQP3_9STRA</name>
<keyword evidence="4" id="KW-0746">Sphingolipid metabolism</keyword>
<dbReference type="Pfam" id="PF17048">
    <property type="entry name" value="Ceramidse_alk_C"/>
    <property type="match status" value="1"/>
</dbReference>
<dbReference type="Pfam" id="PF04734">
    <property type="entry name" value="Ceramidase_alk"/>
    <property type="match status" value="1"/>
</dbReference>
<dbReference type="PANTHER" id="PTHR12670:SF1">
    <property type="entry name" value="NEUTRAL CERAMIDASE"/>
    <property type="match status" value="1"/>
</dbReference>
<dbReference type="EMBL" id="DAKRPA010000164">
    <property type="protein sequence ID" value="DAZ96541.1"/>
    <property type="molecule type" value="Genomic_DNA"/>
</dbReference>
<dbReference type="InterPro" id="IPR031331">
    <property type="entry name" value="NEUT/ALK_ceramidase_C"/>
</dbReference>
<evidence type="ECO:0000256" key="5">
    <source>
        <dbReference type="SAM" id="SignalP"/>
    </source>
</evidence>
<comment type="similarity">
    <text evidence="1 4">Belongs to the neutral ceramidase family.</text>
</comment>
<dbReference type="GO" id="GO:0005576">
    <property type="term" value="C:extracellular region"/>
    <property type="evidence" value="ECO:0007669"/>
    <property type="project" value="TreeGrafter"/>
</dbReference>
<protein>
    <recommendedName>
        <fullName evidence="4">Neutral ceramidase</fullName>
        <ecNumber evidence="4">3.5.1.23</ecNumber>
    </recommendedName>
</protein>
<dbReference type="EC" id="3.5.1.23" evidence="4"/>
<gene>
    <name evidence="8" type="ORF">N0F65_011218</name>
</gene>
<feature type="signal peptide" evidence="5">
    <location>
        <begin position="1"/>
        <end position="24"/>
    </location>
</feature>
<dbReference type="PANTHER" id="PTHR12670">
    <property type="entry name" value="CERAMIDASE"/>
    <property type="match status" value="1"/>
</dbReference>
<dbReference type="InterPro" id="IPR006823">
    <property type="entry name" value="Ceramidase_alk"/>
</dbReference>
<feature type="chain" id="PRO_5043853342" description="Neutral ceramidase" evidence="5">
    <location>
        <begin position="25"/>
        <end position="344"/>
    </location>
</feature>
<evidence type="ECO:0000259" key="6">
    <source>
        <dbReference type="Pfam" id="PF04734"/>
    </source>
</evidence>
<dbReference type="AlphaFoldDB" id="A0AAV2YQP3"/>
<reference evidence="8" key="2">
    <citation type="journal article" date="2023" name="Microbiol Resour">
        <title>Decontamination and Annotation of the Draft Genome Sequence of the Oomycete Lagenidium giganteum ARSEF 373.</title>
        <authorList>
            <person name="Morgan W.R."/>
            <person name="Tartar A."/>
        </authorList>
    </citation>
    <scope>NUCLEOTIDE SEQUENCE</scope>
    <source>
        <strain evidence="8">ARSEF 373</strain>
    </source>
</reference>
<comment type="cofactor">
    <cofactor evidence="3">
        <name>Zn(2+)</name>
        <dbReference type="ChEBI" id="CHEBI:29105"/>
    </cofactor>
    <text evidence="3">Binds 1 zinc ion per subunit.</text>
</comment>
<dbReference type="GO" id="GO:0017040">
    <property type="term" value="F:N-acylsphingosine amidohydrolase activity"/>
    <property type="evidence" value="ECO:0007669"/>
    <property type="project" value="UniProtKB-UniRule"/>
</dbReference>
<keyword evidence="5" id="KW-0732">Signal</keyword>
<evidence type="ECO:0000259" key="7">
    <source>
        <dbReference type="Pfam" id="PF17048"/>
    </source>
</evidence>
<reference evidence="8" key="1">
    <citation type="submission" date="2022-11" db="EMBL/GenBank/DDBJ databases">
        <authorList>
            <person name="Morgan W.R."/>
            <person name="Tartar A."/>
        </authorList>
    </citation>
    <scope>NUCLEOTIDE SEQUENCE</scope>
    <source>
        <strain evidence="8">ARSEF 373</strain>
    </source>
</reference>
<feature type="domain" description="Neutral/alkaline non-lysosomal ceramidase N-terminal" evidence="6">
    <location>
        <begin position="27"/>
        <end position="195"/>
    </location>
</feature>
<keyword evidence="3" id="KW-0862">Zinc</keyword>
<keyword evidence="3" id="KW-0479">Metal-binding</keyword>
<comment type="catalytic activity">
    <reaction evidence="4">
        <text>an N-acylsphing-4-enine + H2O = sphing-4-enine + a fatty acid</text>
        <dbReference type="Rhea" id="RHEA:20856"/>
        <dbReference type="ChEBI" id="CHEBI:15377"/>
        <dbReference type="ChEBI" id="CHEBI:28868"/>
        <dbReference type="ChEBI" id="CHEBI:52639"/>
        <dbReference type="ChEBI" id="CHEBI:57756"/>
        <dbReference type="EC" id="3.5.1.23"/>
    </reaction>
</comment>
<evidence type="ECO:0000256" key="4">
    <source>
        <dbReference type="RuleBase" id="RU366019"/>
    </source>
</evidence>
<sequence>MGLWRQLLGAVVLMALQLVALGDAAHYIGVGKADITGPAAEVVMMGYGLTKQRTAGLLNRLYARAFIIEDAEADTRVVFVNCDLAAVFQLVHQEVLHQLKSKYGGVYTEQNVVLHGIHTHAGPGGSSAYFLYDASILGFNEDNFEIIVDGILAAIDEAHHSLTPGQVRFNKGEIADGGANRSPVAYEANPAEELTRSRSFEQFDRSKLLDLEPGVVMDTVPLRKHFGSLRRDVDGPYTVGSTVSASFYGGHPKNRLKQIHSFCDVEKEVGGEFTTVLTDAHWDVRFHWARKGISESASDCEWYIRANTSTSVAGRYRIRHRGFHKPLVGEIKAYEGFSSRFEVV</sequence>
<dbReference type="GO" id="GO:0046872">
    <property type="term" value="F:metal ion binding"/>
    <property type="evidence" value="ECO:0007669"/>
    <property type="project" value="UniProtKB-KW"/>
</dbReference>
<evidence type="ECO:0000313" key="9">
    <source>
        <dbReference type="Proteomes" id="UP001146120"/>
    </source>
</evidence>
<keyword evidence="4" id="KW-0443">Lipid metabolism</keyword>
<proteinExistence type="inferred from homology"/>
<feature type="domain" description="Neutral/alkaline non-lysosomal ceramidase C-terminal" evidence="7">
    <location>
        <begin position="205"/>
        <end position="343"/>
    </location>
</feature>
<evidence type="ECO:0000256" key="2">
    <source>
        <dbReference type="ARBA" id="ARBA00022801"/>
    </source>
</evidence>
<feature type="binding site" evidence="3">
    <location>
        <position position="118"/>
    </location>
    <ligand>
        <name>Zn(2+)</name>
        <dbReference type="ChEBI" id="CHEBI:29105"/>
    </ligand>
</feature>
<comment type="caution">
    <text evidence="8">The sequence shown here is derived from an EMBL/GenBank/DDBJ whole genome shotgun (WGS) entry which is preliminary data.</text>
</comment>
<keyword evidence="9" id="KW-1185">Reference proteome</keyword>
<evidence type="ECO:0000313" key="8">
    <source>
        <dbReference type="EMBL" id="DAZ96541.1"/>
    </source>
</evidence>
<dbReference type="Gene3D" id="2.60.40.2300">
    <property type="entry name" value="Neutral/alkaline non-lysosomal ceramidase, C-terminal domain"/>
    <property type="match status" value="1"/>
</dbReference>
<organism evidence="8 9">
    <name type="scientific">Lagenidium giganteum</name>
    <dbReference type="NCBI Taxonomy" id="4803"/>
    <lineage>
        <taxon>Eukaryota</taxon>
        <taxon>Sar</taxon>
        <taxon>Stramenopiles</taxon>
        <taxon>Oomycota</taxon>
        <taxon>Peronosporomycetes</taxon>
        <taxon>Pythiales</taxon>
        <taxon>Pythiaceae</taxon>
    </lineage>
</organism>
<dbReference type="Proteomes" id="UP001146120">
    <property type="component" value="Unassembled WGS sequence"/>
</dbReference>
<accession>A0AAV2YQP3</accession>
<evidence type="ECO:0000256" key="3">
    <source>
        <dbReference type="PIRSR" id="PIRSR606823-2"/>
    </source>
</evidence>
<dbReference type="InterPro" id="IPR038445">
    <property type="entry name" value="NCDase_C_sf"/>
</dbReference>
<dbReference type="GO" id="GO:0046512">
    <property type="term" value="P:sphingosine biosynthetic process"/>
    <property type="evidence" value="ECO:0007669"/>
    <property type="project" value="TreeGrafter"/>
</dbReference>
<keyword evidence="2 4" id="KW-0378">Hydrolase</keyword>
<evidence type="ECO:0000256" key="1">
    <source>
        <dbReference type="ARBA" id="ARBA00009835"/>
    </source>
</evidence>